<keyword evidence="3 5" id="KW-1133">Transmembrane helix</keyword>
<evidence type="ECO:0000256" key="3">
    <source>
        <dbReference type="ARBA" id="ARBA00022989"/>
    </source>
</evidence>
<dbReference type="Pfam" id="PF00083">
    <property type="entry name" value="Sugar_tr"/>
    <property type="match status" value="1"/>
</dbReference>
<dbReference type="InterPro" id="IPR036259">
    <property type="entry name" value="MFS_trans_sf"/>
</dbReference>
<evidence type="ECO:0008006" key="7">
    <source>
        <dbReference type="Google" id="ProtNLM"/>
    </source>
</evidence>
<gene>
    <name evidence="6" type="ORF">g.2493</name>
</gene>
<dbReference type="PANTHER" id="PTHR48021">
    <property type="match status" value="1"/>
</dbReference>
<feature type="non-terminal residue" evidence="6">
    <location>
        <position position="165"/>
    </location>
</feature>
<dbReference type="InterPro" id="IPR005828">
    <property type="entry name" value="MFS_sugar_transport-like"/>
</dbReference>
<name>A0A1B6DTJ1_9HEMI</name>
<feature type="transmembrane region" description="Helical" evidence="5">
    <location>
        <begin position="141"/>
        <end position="164"/>
    </location>
</feature>
<proteinExistence type="predicted"/>
<feature type="non-terminal residue" evidence="6">
    <location>
        <position position="1"/>
    </location>
</feature>
<dbReference type="GO" id="GO:0016020">
    <property type="term" value="C:membrane"/>
    <property type="evidence" value="ECO:0007669"/>
    <property type="project" value="UniProtKB-SubCell"/>
</dbReference>
<dbReference type="AlphaFoldDB" id="A0A1B6DTJ1"/>
<protein>
    <recommendedName>
        <fullName evidence="7">Major facilitator superfamily (MFS) profile domain-containing protein</fullName>
    </recommendedName>
</protein>
<organism evidence="6">
    <name type="scientific">Clastoptera arizonana</name>
    <name type="common">Arizona spittle bug</name>
    <dbReference type="NCBI Taxonomy" id="38151"/>
    <lineage>
        <taxon>Eukaryota</taxon>
        <taxon>Metazoa</taxon>
        <taxon>Ecdysozoa</taxon>
        <taxon>Arthropoda</taxon>
        <taxon>Hexapoda</taxon>
        <taxon>Insecta</taxon>
        <taxon>Pterygota</taxon>
        <taxon>Neoptera</taxon>
        <taxon>Paraneoptera</taxon>
        <taxon>Hemiptera</taxon>
        <taxon>Auchenorrhyncha</taxon>
        <taxon>Cercopoidea</taxon>
        <taxon>Clastopteridae</taxon>
        <taxon>Clastoptera</taxon>
    </lineage>
</organism>
<evidence type="ECO:0000256" key="1">
    <source>
        <dbReference type="ARBA" id="ARBA00004370"/>
    </source>
</evidence>
<feature type="transmembrane region" description="Helical" evidence="5">
    <location>
        <begin position="108"/>
        <end position="129"/>
    </location>
</feature>
<evidence type="ECO:0000256" key="5">
    <source>
        <dbReference type="SAM" id="Phobius"/>
    </source>
</evidence>
<comment type="subcellular location">
    <subcellularLocation>
        <location evidence="1">Membrane</location>
    </subcellularLocation>
</comment>
<keyword evidence="2 5" id="KW-0812">Transmembrane</keyword>
<feature type="transmembrane region" description="Helical" evidence="5">
    <location>
        <begin position="22"/>
        <end position="41"/>
    </location>
</feature>
<dbReference type="Gene3D" id="1.20.1250.20">
    <property type="entry name" value="MFS general substrate transporter like domains"/>
    <property type="match status" value="1"/>
</dbReference>
<dbReference type="InterPro" id="IPR050549">
    <property type="entry name" value="MFS_Trehalose_Transporter"/>
</dbReference>
<dbReference type="GO" id="GO:0022857">
    <property type="term" value="F:transmembrane transporter activity"/>
    <property type="evidence" value="ECO:0007669"/>
    <property type="project" value="InterPro"/>
</dbReference>
<keyword evidence="4 5" id="KW-0472">Membrane</keyword>
<dbReference type="SUPFAM" id="SSF103473">
    <property type="entry name" value="MFS general substrate transporter"/>
    <property type="match status" value="1"/>
</dbReference>
<evidence type="ECO:0000256" key="4">
    <source>
        <dbReference type="ARBA" id="ARBA00023136"/>
    </source>
</evidence>
<reference evidence="6" key="1">
    <citation type="submission" date="2015-12" db="EMBL/GenBank/DDBJ databases">
        <title>De novo transcriptome assembly of four potential Pierce s Disease insect vectors from Arizona vineyards.</title>
        <authorList>
            <person name="Tassone E.E."/>
        </authorList>
    </citation>
    <scope>NUCLEOTIDE SEQUENCE</scope>
</reference>
<dbReference type="EMBL" id="GEDC01008339">
    <property type="protein sequence ID" value="JAS28959.1"/>
    <property type="molecule type" value="Transcribed_RNA"/>
</dbReference>
<evidence type="ECO:0000313" key="6">
    <source>
        <dbReference type="EMBL" id="JAS28959.1"/>
    </source>
</evidence>
<dbReference type="PANTHER" id="PTHR48021:SF1">
    <property type="entry name" value="GH07001P-RELATED"/>
    <property type="match status" value="1"/>
</dbReference>
<accession>A0A1B6DTJ1</accession>
<evidence type="ECO:0000256" key="2">
    <source>
        <dbReference type="ARBA" id="ARBA00022692"/>
    </source>
</evidence>
<sequence>SAFLLTCRCLGMLMEFCIGPYVSYHTLIVASLVAPVLYLLCHFKVPESPYYLVIKGDRVRAVKTVASLRGGMSAEEIVTQIQGFIERSNTGSKSFKNLVATPGTTKGLLMTMLLLALQQLSGITAMLTYTEQLFLLSESKLSASVSAILFGAVYLIVSAVGPVVA</sequence>